<feature type="non-terminal residue" evidence="7">
    <location>
        <position position="1"/>
    </location>
</feature>
<comment type="caution">
    <text evidence="7">The sequence shown here is derived from an EMBL/GenBank/DDBJ whole genome shotgun (WGS) entry which is preliminary data.</text>
</comment>
<evidence type="ECO:0000313" key="7">
    <source>
        <dbReference type="EMBL" id="EQD33678.1"/>
    </source>
</evidence>
<dbReference type="GO" id="GO:0006310">
    <property type="term" value="P:DNA recombination"/>
    <property type="evidence" value="ECO:0007669"/>
    <property type="project" value="UniProtKB-KW"/>
</dbReference>
<keyword evidence="3" id="KW-0238">DNA-binding</keyword>
<dbReference type="Pfam" id="PF01385">
    <property type="entry name" value="OrfB_IS605"/>
    <property type="match status" value="1"/>
</dbReference>
<organism evidence="7">
    <name type="scientific">mine drainage metagenome</name>
    <dbReference type="NCBI Taxonomy" id="410659"/>
    <lineage>
        <taxon>unclassified sequences</taxon>
        <taxon>metagenomes</taxon>
        <taxon>ecological metagenomes</taxon>
    </lineage>
</organism>
<dbReference type="GO" id="GO:0032196">
    <property type="term" value="P:transposition"/>
    <property type="evidence" value="ECO:0007669"/>
    <property type="project" value="UniProtKB-KW"/>
</dbReference>
<reference evidence="7" key="2">
    <citation type="journal article" date="2014" name="ISME J.">
        <title>Microbial stratification in low pH oxic and suboxic macroscopic growths along an acid mine drainage.</title>
        <authorList>
            <person name="Mendez-Garcia C."/>
            <person name="Mesa V."/>
            <person name="Sprenger R.R."/>
            <person name="Richter M."/>
            <person name="Diez M.S."/>
            <person name="Solano J."/>
            <person name="Bargiela R."/>
            <person name="Golyshina O.V."/>
            <person name="Manteca A."/>
            <person name="Ramos J.L."/>
            <person name="Gallego J.R."/>
            <person name="Llorente I."/>
            <person name="Martins Dos Santos V.A."/>
            <person name="Jensen O.N."/>
            <person name="Pelaez A.I."/>
            <person name="Sanchez J."/>
            <person name="Ferrer M."/>
        </authorList>
    </citation>
    <scope>NUCLEOTIDE SEQUENCE</scope>
</reference>
<evidence type="ECO:0000256" key="2">
    <source>
        <dbReference type="ARBA" id="ARBA00022578"/>
    </source>
</evidence>
<dbReference type="Pfam" id="PF07282">
    <property type="entry name" value="Cas12f1-like_TNB"/>
    <property type="match status" value="1"/>
</dbReference>
<keyword evidence="2" id="KW-0815">Transposition</keyword>
<gene>
    <name evidence="7" type="ORF">B2A_13030</name>
</gene>
<dbReference type="InterPro" id="IPR010095">
    <property type="entry name" value="Cas12f1-like_TNB"/>
</dbReference>
<evidence type="ECO:0000259" key="5">
    <source>
        <dbReference type="Pfam" id="PF01385"/>
    </source>
</evidence>
<protein>
    <submittedName>
        <fullName evidence="7">Transposase, IS605 OrfB family</fullName>
    </submittedName>
</protein>
<dbReference type="NCBIfam" id="TIGR01766">
    <property type="entry name" value="IS200/IS605 family accessory protein TnpB-like domain"/>
    <property type="match status" value="1"/>
</dbReference>
<feature type="domain" description="Cas12f1-like TNB" evidence="6">
    <location>
        <begin position="182"/>
        <end position="247"/>
    </location>
</feature>
<reference evidence="7" key="1">
    <citation type="submission" date="2013-08" db="EMBL/GenBank/DDBJ databases">
        <authorList>
            <person name="Mendez C."/>
            <person name="Richter M."/>
            <person name="Ferrer M."/>
            <person name="Sanchez J."/>
        </authorList>
    </citation>
    <scope>NUCLEOTIDE SEQUENCE</scope>
</reference>
<evidence type="ECO:0000256" key="1">
    <source>
        <dbReference type="ARBA" id="ARBA00008761"/>
    </source>
</evidence>
<dbReference type="InterPro" id="IPR001959">
    <property type="entry name" value="Transposase"/>
</dbReference>
<evidence type="ECO:0000256" key="4">
    <source>
        <dbReference type="ARBA" id="ARBA00023172"/>
    </source>
</evidence>
<evidence type="ECO:0000259" key="6">
    <source>
        <dbReference type="Pfam" id="PF07282"/>
    </source>
</evidence>
<comment type="similarity">
    <text evidence="1">In the C-terminal section; belongs to the transposase 35 family.</text>
</comment>
<dbReference type="EMBL" id="AUZZ01009417">
    <property type="protein sequence ID" value="EQD33678.1"/>
    <property type="molecule type" value="Genomic_DNA"/>
</dbReference>
<feature type="domain" description="Probable transposase IS891/IS1136/IS1341" evidence="5">
    <location>
        <begin position="53"/>
        <end position="160"/>
    </location>
</feature>
<dbReference type="GO" id="GO:0003677">
    <property type="term" value="F:DNA binding"/>
    <property type="evidence" value="ECO:0007669"/>
    <property type="project" value="UniProtKB-KW"/>
</dbReference>
<dbReference type="AlphaFoldDB" id="T0YKM6"/>
<sequence length="296" mass="34201">KKNKITLPMSMEYRKQTGISYINFRIPKPRYNGKLNYLEIFKSDGKWKASLVFEVDDIKCTKPKENLYIDLGVKNLAAIYDGEKSTIYKGGLVLAENQYKNKKYRRFSMCFHLIRRKPSKEKRRLARQALLRIKQQIHAMTSKIMETAKNEGKGIVIGNLTNIRDSMHFRKKTNQNNHQWVFGQISNQLEYKSKLNGVRFRKVDEKDTSKTCVLCGKKENGRIYRGLYRCKLYNAVFNADTGGGLNIMKKYLRIPLSRGSGIGVVAALAQPAVLLWNEHEWRNEVSWPSATNAVNP</sequence>
<name>T0YKM6_9ZZZZ</name>
<evidence type="ECO:0000256" key="3">
    <source>
        <dbReference type="ARBA" id="ARBA00023125"/>
    </source>
</evidence>
<proteinExistence type="inferred from homology"/>
<keyword evidence="4" id="KW-0233">DNA recombination</keyword>
<accession>T0YKM6</accession>